<feature type="domain" description="HTH tetR-type" evidence="5">
    <location>
        <begin position="15"/>
        <end position="75"/>
    </location>
</feature>
<evidence type="ECO:0000259" key="5">
    <source>
        <dbReference type="PROSITE" id="PS50977"/>
    </source>
</evidence>
<accession>A0A0M2HGW1</accession>
<dbReference type="InterPro" id="IPR009057">
    <property type="entry name" value="Homeodomain-like_sf"/>
</dbReference>
<organism evidence="6 7">
    <name type="scientific">Microbacterium terrae</name>
    <dbReference type="NCBI Taxonomy" id="69369"/>
    <lineage>
        <taxon>Bacteria</taxon>
        <taxon>Bacillati</taxon>
        <taxon>Actinomycetota</taxon>
        <taxon>Actinomycetes</taxon>
        <taxon>Micrococcales</taxon>
        <taxon>Microbacteriaceae</taxon>
        <taxon>Microbacterium</taxon>
    </lineage>
</organism>
<dbReference type="PRINTS" id="PR00455">
    <property type="entry name" value="HTHTETR"/>
</dbReference>
<dbReference type="PANTHER" id="PTHR30055:SF234">
    <property type="entry name" value="HTH-TYPE TRANSCRIPTIONAL REGULATOR BETI"/>
    <property type="match status" value="1"/>
</dbReference>
<proteinExistence type="predicted"/>
<keyword evidence="2 4" id="KW-0238">DNA-binding</keyword>
<name>A0A0M2HGW1_9MICO</name>
<keyword evidence="1" id="KW-0805">Transcription regulation</keyword>
<dbReference type="InterPro" id="IPR001647">
    <property type="entry name" value="HTH_TetR"/>
</dbReference>
<evidence type="ECO:0000256" key="2">
    <source>
        <dbReference type="ARBA" id="ARBA00023125"/>
    </source>
</evidence>
<sequence length="424" mass="46841">MGTPTDVQGTAVEESSRTTEIRNIAAQLFEQSGFSATTMSDIATAVGILPGSLYHHFTSKEEIALEILAEFEHDRADLIQTLTGLLDDVDRDPRDRLVDVSATVIAFSLRHRAAMRLFAYDAPSVSTERLRAAVGTSAPSLERVWKRAVDRLIPSPDASLDTERLALALHFLSINAAINTPEADDPEALARLQISMLLDGFLAAAPTDEELDASDAMRAALEGIASWGKSSPAKDPTSREHIVNAARAEFARRGYDATTVRDIANAAGVRMGTLYRRVGSKEEILTEIVETYKDHIERAYEAIRAAEDSDIATLDALALIFVEAKHRFQLESEIVKVGWSSSRVSIPAVQAFQESTSTRLHYVESVLAHGRESGDIRDLGLPSDVGPQFRFILWVPYPYRTKADRRRTLRFLRNSVLRGLLQPR</sequence>
<feature type="DNA-binding region" description="H-T-H motif" evidence="4">
    <location>
        <begin position="259"/>
        <end position="278"/>
    </location>
</feature>
<dbReference type="OrthoDB" id="8701707at2"/>
<protein>
    <submittedName>
        <fullName evidence="6">HTH-type transcriptional repressor KstR2</fullName>
    </submittedName>
</protein>
<keyword evidence="3" id="KW-0804">Transcription</keyword>
<dbReference type="AlphaFoldDB" id="A0A0M2HGW1"/>
<dbReference type="GO" id="GO:0003700">
    <property type="term" value="F:DNA-binding transcription factor activity"/>
    <property type="evidence" value="ECO:0007669"/>
    <property type="project" value="TreeGrafter"/>
</dbReference>
<dbReference type="Gene3D" id="1.10.357.10">
    <property type="entry name" value="Tetracycline Repressor, domain 2"/>
    <property type="match status" value="2"/>
</dbReference>
<reference evidence="6 7" key="1">
    <citation type="submission" date="2015-02" db="EMBL/GenBank/DDBJ databases">
        <title>Draft genome sequences of ten Microbacterium spp. with emphasis on heavy metal contaminated environments.</title>
        <authorList>
            <person name="Corretto E."/>
        </authorList>
    </citation>
    <scope>NUCLEOTIDE SEQUENCE [LARGE SCALE GENOMIC DNA]</scope>
    <source>
        <strain evidence="6 7">DSM 12510</strain>
    </source>
</reference>
<dbReference type="PROSITE" id="PS50977">
    <property type="entry name" value="HTH_TETR_2"/>
    <property type="match status" value="2"/>
</dbReference>
<evidence type="ECO:0000313" key="7">
    <source>
        <dbReference type="Proteomes" id="UP000033956"/>
    </source>
</evidence>
<dbReference type="STRING" id="92835.RS81_00593"/>
<dbReference type="Proteomes" id="UP000033956">
    <property type="component" value="Unassembled WGS sequence"/>
</dbReference>
<feature type="DNA-binding region" description="H-T-H motif" evidence="4">
    <location>
        <begin position="38"/>
        <end position="57"/>
    </location>
</feature>
<dbReference type="GO" id="GO:0000976">
    <property type="term" value="F:transcription cis-regulatory region binding"/>
    <property type="evidence" value="ECO:0007669"/>
    <property type="project" value="TreeGrafter"/>
</dbReference>
<dbReference type="SUPFAM" id="SSF46689">
    <property type="entry name" value="Homeodomain-like"/>
    <property type="match status" value="2"/>
</dbReference>
<dbReference type="InterPro" id="IPR050109">
    <property type="entry name" value="HTH-type_TetR-like_transc_reg"/>
</dbReference>
<gene>
    <name evidence="6" type="primary">kstR2_2</name>
    <name evidence="6" type="ORF">RS81_00593</name>
</gene>
<dbReference type="PATRIC" id="fig|92835.4.peg.609"/>
<dbReference type="RefSeq" id="WP_045274598.1">
    <property type="nucleotide sequence ID" value="NZ_BAAAUP010000003.1"/>
</dbReference>
<keyword evidence="7" id="KW-1185">Reference proteome</keyword>
<dbReference type="EMBL" id="JYIZ01000033">
    <property type="protein sequence ID" value="KJL44020.1"/>
    <property type="molecule type" value="Genomic_DNA"/>
</dbReference>
<feature type="domain" description="HTH tetR-type" evidence="5">
    <location>
        <begin position="236"/>
        <end position="296"/>
    </location>
</feature>
<evidence type="ECO:0000313" key="6">
    <source>
        <dbReference type="EMBL" id="KJL44020.1"/>
    </source>
</evidence>
<dbReference type="Gene3D" id="1.10.10.60">
    <property type="entry name" value="Homeodomain-like"/>
    <property type="match status" value="1"/>
</dbReference>
<evidence type="ECO:0000256" key="1">
    <source>
        <dbReference type="ARBA" id="ARBA00023015"/>
    </source>
</evidence>
<dbReference type="PANTHER" id="PTHR30055">
    <property type="entry name" value="HTH-TYPE TRANSCRIPTIONAL REGULATOR RUTR"/>
    <property type="match status" value="1"/>
</dbReference>
<evidence type="ECO:0000256" key="4">
    <source>
        <dbReference type="PROSITE-ProRule" id="PRU00335"/>
    </source>
</evidence>
<evidence type="ECO:0000256" key="3">
    <source>
        <dbReference type="ARBA" id="ARBA00023163"/>
    </source>
</evidence>
<dbReference type="Pfam" id="PF00440">
    <property type="entry name" value="TetR_N"/>
    <property type="match status" value="2"/>
</dbReference>
<comment type="caution">
    <text evidence="6">The sequence shown here is derived from an EMBL/GenBank/DDBJ whole genome shotgun (WGS) entry which is preliminary data.</text>
</comment>